<dbReference type="EMBL" id="JACAQR010000010">
    <property type="protein sequence ID" value="NWD41832.1"/>
    <property type="molecule type" value="Genomic_DNA"/>
</dbReference>
<comment type="caution">
    <text evidence="2">The sequence shown here is derived from an EMBL/GenBank/DDBJ whole genome shotgun (WGS) entry which is preliminary data.</text>
</comment>
<reference evidence="2 3" key="1">
    <citation type="submission" date="2020-04" db="EMBL/GenBank/DDBJ databases">
        <title>Molecular characterization of pseudomonads from Agaricus bisporus reveal novel blotch 2 pathogens in Western Europe.</title>
        <authorList>
            <person name="Taparia T."/>
            <person name="Krijger M."/>
            <person name="Haynes E."/>
            <person name="Elpinstone J.G."/>
            <person name="Noble R."/>
            <person name="Van Der Wolf J."/>
        </authorList>
    </citation>
    <scope>NUCLEOTIDE SEQUENCE [LARGE SCALE GENOMIC DNA]</scope>
    <source>
        <strain evidence="2 3">IPO3753</strain>
    </source>
</reference>
<dbReference type="Proteomes" id="UP000546584">
    <property type="component" value="Unassembled WGS sequence"/>
</dbReference>
<dbReference type="Proteomes" id="UP001224477">
    <property type="component" value="Unassembled WGS sequence"/>
</dbReference>
<gene>
    <name evidence="2" type="ORF">HX826_08140</name>
    <name evidence="1" type="ORF">RCO22_14165</name>
</gene>
<accession>A0AAJ3LGW3</accession>
<proteinExistence type="predicted"/>
<evidence type="ECO:0000313" key="1">
    <source>
        <dbReference type="EMBL" id="MDR0190089.1"/>
    </source>
</evidence>
<evidence type="ECO:0000313" key="3">
    <source>
        <dbReference type="Proteomes" id="UP000546584"/>
    </source>
</evidence>
<organism evidence="2 3">
    <name type="scientific">Pseudomonas yamanorum</name>
    <dbReference type="NCBI Taxonomy" id="515393"/>
    <lineage>
        <taxon>Bacteria</taxon>
        <taxon>Pseudomonadati</taxon>
        <taxon>Pseudomonadota</taxon>
        <taxon>Gammaproteobacteria</taxon>
        <taxon>Pseudomonadales</taxon>
        <taxon>Pseudomonadaceae</taxon>
        <taxon>Pseudomonas</taxon>
    </lineage>
</organism>
<evidence type="ECO:0000313" key="4">
    <source>
        <dbReference type="Proteomes" id="UP001224477"/>
    </source>
</evidence>
<reference evidence="1 4" key="2">
    <citation type="journal article" date="2023" name="Microbiol. Resour. Announc.">
        <title>Whole-genome sequence of Pseudomonas yamanorum OLsAu1 isolated from the edible ectomycorrhizal mushroom Lactarius sp. section Deliciosi.</title>
        <authorList>
            <person name="Ramirez-Mendoza R."/>
            <person name="Angeles-Argaiz R.E."/>
            <person name="Hernandez-Oaxaca D."/>
            <person name="Aguirre-Beltran L."/>
            <person name="Almaraz-Suarez J."/>
            <person name="Perez-Moreno J."/>
        </authorList>
    </citation>
    <scope>NUCLEOTIDE SEQUENCE [LARGE SCALE GENOMIC DNA]</scope>
    <source>
        <strain evidence="1 4">OLsAu1</strain>
    </source>
</reference>
<protein>
    <submittedName>
        <fullName evidence="2">Uncharacterized protein</fullName>
    </submittedName>
</protein>
<dbReference type="EMBL" id="JAVGXC010000012">
    <property type="protein sequence ID" value="MDR0190089.1"/>
    <property type="molecule type" value="Genomic_DNA"/>
</dbReference>
<name>A0AAJ3LGW3_9PSED</name>
<sequence length="86" mass="9679">MGFIEEALMPKWNVSFTDDHGESVVEQFECEQKPTLEEAARLVRARVSPVLKELDLNDLEGRVAEPTVKILKDQNSIKDLKVDPAA</sequence>
<evidence type="ECO:0000313" key="2">
    <source>
        <dbReference type="EMBL" id="NWD41832.1"/>
    </source>
</evidence>
<keyword evidence="4" id="KW-1185">Reference proteome</keyword>
<dbReference type="GeneID" id="93515518"/>
<dbReference type="AlphaFoldDB" id="A0AAJ3LGW3"/>
<dbReference type="RefSeq" id="WP_017475778.1">
    <property type="nucleotide sequence ID" value="NZ_CP012400.2"/>
</dbReference>